<name>A0A8X6QT34_NEPPI</name>
<reference evidence="1" key="1">
    <citation type="submission" date="2020-08" db="EMBL/GenBank/DDBJ databases">
        <title>Multicomponent nature underlies the extraordinary mechanical properties of spider dragline silk.</title>
        <authorList>
            <person name="Kono N."/>
            <person name="Nakamura H."/>
            <person name="Mori M."/>
            <person name="Yoshida Y."/>
            <person name="Ohtoshi R."/>
            <person name="Malay A.D."/>
            <person name="Moran D.A.P."/>
            <person name="Tomita M."/>
            <person name="Numata K."/>
            <person name="Arakawa K."/>
        </authorList>
    </citation>
    <scope>NUCLEOTIDE SEQUENCE</scope>
</reference>
<evidence type="ECO:0000313" key="1">
    <source>
        <dbReference type="EMBL" id="GFU30380.1"/>
    </source>
</evidence>
<proteinExistence type="predicted"/>
<dbReference type="AlphaFoldDB" id="A0A8X6QT34"/>
<protein>
    <submittedName>
        <fullName evidence="1">Uncharacterized protein</fullName>
    </submittedName>
</protein>
<dbReference type="Proteomes" id="UP000887013">
    <property type="component" value="Unassembled WGS sequence"/>
</dbReference>
<keyword evidence="2" id="KW-1185">Reference proteome</keyword>
<accession>A0A8X6QT34</accession>
<evidence type="ECO:0000313" key="2">
    <source>
        <dbReference type="Proteomes" id="UP000887013"/>
    </source>
</evidence>
<gene>
    <name evidence="1" type="ORF">NPIL_551501</name>
</gene>
<dbReference type="EMBL" id="BMAW01129442">
    <property type="protein sequence ID" value="GFU30380.1"/>
    <property type="molecule type" value="Genomic_DNA"/>
</dbReference>
<sequence length="131" mass="14576">MHNNIFYNLLKSLSILYTHSIHTRITSAYKTRDPSSLHYRPQITFPPLKGPASNPLEPPPIHFLALTTGSDGADSQDGEYAVALNEAPSIYNPNLPLYALGEGERMDTTDQTMDLQHLSYSNNFIAGWNAN</sequence>
<organism evidence="1 2">
    <name type="scientific">Nephila pilipes</name>
    <name type="common">Giant wood spider</name>
    <name type="synonym">Nephila maculata</name>
    <dbReference type="NCBI Taxonomy" id="299642"/>
    <lineage>
        <taxon>Eukaryota</taxon>
        <taxon>Metazoa</taxon>
        <taxon>Ecdysozoa</taxon>
        <taxon>Arthropoda</taxon>
        <taxon>Chelicerata</taxon>
        <taxon>Arachnida</taxon>
        <taxon>Araneae</taxon>
        <taxon>Araneomorphae</taxon>
        <taxon>Entelegynae</taxon>
        <taxon>Araneoidea</taxon>
        <taxon>Nephilidae</taxon>
        <taxon>Nephila</taxon>
    </lineage>
</organism>
<comment type="caution">
    <text evidence="1">The sequence shown here is derived from an EMBL/GenBank/DDBJ whole genome shotgun (WGS) entry which is preliminary data.</text>
</comment>